<gene>
    <name evidence="1" type="ORF">F542_13820</name>
</gene>
<evidence type="ECO:0000313" key="1">
    <source>
        <dbReference type="EMBL" id="AHG82100.1"/>
    </source>
</evidence>
<sequence length="39" mass="4691">MEARIKRKNVTEGTHYTQPKTFCNQKINKRVILQNFLQN</sequence>
<dbReference type="Proteomes" id="UP000019091">
    <property type="component" value="Chromosome"/>
</dbReference>
<dbReference type="AlphaFoldDB" id="A0A4V7IAI1"/>
<accession>A0A4V7IAI1</accession>
<proteinExistence type="predicted"/>
<name>A0A4V7IAI1_BIBTR</name>
<dbReference type="EMBL" id="CP006954">
    <property type="protein sequence ID" value="AHG82100.1"/>
    <property type="molecule type" value="Genomic_DNA"/>
</dbReference>
<reference evidence="1 2" key="1">
    <citation type="journal article" date="2014" name="Genome Announc.">
        <title>Complete Closed Genome Sequences of Three Bibersteinia trehalosi Nasopharyngeal Isolates from Cattle with Shipping Fever.</title>
        <authorList>
            <person name="Harhay G.P."/>
            <person name="McVey D.S."/>
            <person name="Koren S."/>
            <person name="Phillippy A.M."/>
            <person name="Bono J."/>
            <person name="Harhay D.M."/>
            <person name="Clawson M.L."/>
            <person name="Heaton M.P."/>
            <person name="Chitko-McKown C.G."/>
            <person name="Korlach J."/>
            <person name="Smith T.P."/>
        </authorList>
    </citation>
    <scope>NUCLEOTIDE SEQUENCE [LARGE SCALE GENOMIC DNA]</scope>
    <source>
        <strain evidence="1 2">USDA-ARS-USMARC-188</strain>
    </source>
</reference>
<organism evidence="1 2">
    <name type="scientific">Bibersteinia trehalosi USDA-ARS-USMARC-188</name>
    <dbReference type="NCBI Taxonomy" id="1263829"/>
    <lineage>
        <taxon>Bacteria</taxon>
        <taxon>Pseudomonadati</taxon>
        <taxon>Pseudomonadota</taxon>
        <taxon>Gammaproteobacteria</taxon>
        <taxon>Pasteurellales</taxon>
        <taxon>Pasteurellaceae</taxon>
        <taxon>Bibersteinia</taxon>
    </lineage>
</organism>
<dbReference type="KEGG" id="btre:F542_13820"/>
<evidence type="ECO:0000313" key="2">
    <source>
        <dbReference type="Proteomes" id="UP000019091"/>
    </source>
</evidence>
<protein>
    <submittedName>
        <fullName evidence="1">Uncharacterized protein</fullName>
    </submittedName>
</protein>